<dbReference type="InterPro" id="IPR032466">
    <property type="entry name" value="Metal_Hydrolase"/>
</dbReference>
<evidence type="ECO:0000313" key="4">
    <source>
        <dbReference type="Proteomes" id="UP000271227"/>
    </source>
</evidence>
<dbReference type="GO" id="GO:0016811">
    <property type="term" value="F:hydrolase activity, acting on carbon-nitrogen (but not peptide) bonds, in linear amides"/>
    <property type="evidence" value="ECO:0007669"/>
    <property type="project" value="InterPro"/>
</dbReference>
<dbReference type="Proteomes" id="UP000271227">
    <property type="component" value="Unassembled WGS sequence"/>
</dbReference>
<evidence type="ECO:0000259" key="2">
    <source>
        <dbReference type="Pfam" id="PF07969"/>
    </source>
</evidence>
<dbReference type="Gene3D" id="3.20.20.140">
    <property type="entry name" value="Metal-dependent hydrolases"/>
    <property type="match status" value="3"/>
</dbReference>
<evidence type="ECO:0000256" key="1">
    <source>
        <dbReference type="SAM" id="MobiDB-lite"/>
    </source>
</evidence>
<keyword evidence="4" id="KW-1185">Reference proteome</keyword>
<dbReference type="Gene3D" id="2.30.40.10">
    <property type="entry name" value="Urease, subunit C, domain 1"/>
    <property type="match status" value="1"/>
</dbReference>
<dbReference type="PANTHER" id="PTHR11647">
    <property type="entry name" value="HYDRANTOINASE/DIHYDROPYRIMIDINASE FAMILY MEMBER"/>
    <property type="match status" value="1"/>
</dbReference>
<dbReference type="PROSITE" id="PS51257">
    <property type="entry name" value="PROKAR_LIPOPROTEIN"/>
    <property type="match status" value="1"/>
</dbReference>
<dbReference type="RefSeq" id="WP_211332347.1">
    <property type="nucleotide sequence ID" value="NZ_REFR01000017.1"/>
</dbReference>
<gene>
    <name evidence="3" type="ORF">BXY39_3795</name>
</gene>
<dbReference type="Pfam" id="PF07969">
    <property type="entry name" value="Amidohydro_3"/>
    <property type="match status" value="1"/>
</dbReference>
<reference evidence="3 4" key="1">
    <citation type="submission" date="2018-10" db="EMBL/GenBank/DDBJ databases">
        <title>Genomic Encyclopedia of Archaeal and Bacterial Type Strains, Phase II (KMG-II): from individual species to whole genera.</title>
        <authorList>
            <person name="Goeker M."/>
        </authorList>
    </citation>
    <scope>NUCLEOTIDE SEQUENCE [LARGE SCALE GENOMIC DNA]</scope>
    <source>
        <strain evidence="3 4">DSM 25217</strain>
    </source>
</reference>
<dbReference type="SUPFAM" id="SSF51338">
    <property type="entry name" value="Composite domain of metallo-dependent hydrolases"/>
    <property type="match status" value="1"/>
</dbReference>
<dbReference type="PANTHER" id="PTHR11647:SF1">
    <property type="entry name" value="COLLAPSIN RESPONSE MEDIATOR PROTEIN"/>
    <property type="match status" value="1"/>
</dbReference>
<evidence type="ECO:0000313" key="3">
    <source>
        <dbReference type="EMBL" id="RMB00607.1"/>
    </source>
</evidence>
<protein>
    <submittedName>
        <fullName evidence="3">N-acyl-D-amino-acid deacylase</fullName>
    </submittedName>
</protein>
<dbReference type="InterPro" id="IPR023100">
    <property type="entry name" value="D-aminoacylase_insert_dom_sf"/>
</dbReference>
<dbReference type="InterPro" id="IPR050378">
    <property type="entry name" value="Metallo-dep_Hydrolases_sf"/>
</dbReference>
<dbReference type="AlphaFoldDB" id="A0A3M0BW22"/>
<feature type="region of interest" description="Disordered" evidence="1">
    <location>
        <begin position="569"/>
        <end position="590"/>
    </location>
</feature>
<comment type="caution">
    <text evidence="3">The sequence shown here is derived from an EMBL/GenBank/DDBJ whole genome shotgun (WGS) entry which is preliminary data.</text>
</comment>
<dbReference type="Gene3D" id="3.30.1490.130">
    <property type="entry name" value="D-aminoacylase. Domain 3"/>
    <property type="match status" value="1"/>
</dbReference>
<dbReference type="InterPro" id="IPR013108">
    <property type="entry name" value="Amidohydro_3"/>
</dbReference>
<dbReference type="SUPFAM" id="SSF51556">
    <property type="entry name" value="Metallo-dependent hydrolases"/>
    <property type="match status" value="1"/>
</dbReference>
<sequence>MGDCGKAPVFKMAGWSVFRTLVCGLFLLLAGCGDGDSGGAGRSPEPVYDILITGGVLYDGSGGPGFEADLAVTGDRIAAIGDLAGASATLEIDARGRAVSPGFVNMLSWAPGALMMDGRGLSDVVQGVTLEVFGEGWSMGPLSDRSRAAIAGIVPDADAFAGQWTTLGEYLDWLTARGVSPNVASFVGATTVRINHIGFEDRPPTAAELDAMRAEVALAMEEGAMGVGSSLIYPPAFYADTAELIALAEVAGRHGGIYTSHMRSEAGRLLESVDELIAIARAARVPANIYHLKAAGRANWDKLDAVFARIEAARAEGLRITADMYPYIAGATGLTATAPPWAQEGGLAAFIARIRDPETRARIIADMRTPTPDWEQMLTLADGDGIILLGFEKAALKPLTGKTLAAVAAERGTSLEDTALDLIAEDESRVAAAYFMMSEDNVARQLTRPWVAVNSDAEASAPEGAFLERSTHPRAYGTFARILAKYVREDGVLTLPDAVHRMTALPAGNLGIRDRGRLAEGFHADIVVFDPASVQDHATFTQPFQLATGVDHVFINGVQVIRDGSHTGALPGRVVRGPGYRPAGGTETGG</sequence>
<dbReference type="EMBL" id="REFR01000017">
    <property type="protein sequence ID" value="RMB00607.1"/>
    <property type="molecule type" value="Genomic_DNA"/>
</dbReference>
<organism evidence="3 4">
    <name type="scientific">Eilatimonas milleporae</name>
    <dbReference type="NCBI Taxonomy" id="911205"/>
    <lineage>
        <taxon>Bacteria</taxon>
        <taxon>Pseudomonadati</taxon>
        <taxon>Pseudomonadota</taxon>
        <taxon>Alphaproteobacteria</taxon>
        <taxon>Kordiimonadales</taxon>
        <taxon>Kordiimonadaceae</taxon>
        <taxon>Eilatimonas</taxon>
    </lineage>
</organism>
<name>A0A3M0BW22_9PROT</name>
<feature type="domain" description="Amidohydrolase 3" evidence="2">
    <location>
        <begin position="472"/>
        <end position="560"/>
    </location>
</feature>
<dbReference type="InterPro" id="IPR011059">
    <property type="entry name" value="Metal-dep_hydrolase_composite"/>
</dbReference>
<dbReference type="InParanoid" id="A0A3M0BW22"/>
<proteinExistence type="predicted"/>
<accession>A0A3M0BW22</accession>
<dbReference type="CDD" id="cd01297">
    <property type="entry name" value="D-aminoacylase"/>
    <property type="match status" value="1"/>
</dbReference>